<accession>A0A433N2F4</accession>
<protein>
    <recommendedName>
        <fullName evidence="3">TIGR04255 family protein</fullName>
    </recommendedName>
</protein>
<organism evidence="1 2">
    <name type="scientific">Chlorogloeopsis fritschii PCC 6912</name>
    <dbReference type="NCBI Taxonomy" id="211165"/>
    <lineage>
        <taxon>Bacteria</taxon>
        <taxon>Bacillati</taxon>
        <taxon>Cyanobacteriota</taxon>
        <taxon>Cyanophyceae</taxon>
        <taxon>Nostocales</taxon>
        <taxon>Chlorogloeopsidaceae</taxon>
        <taxon>Chlorogloeopsis</taxon>
    </lineage>
</organism>
<evidence type="ECO:0000313" key="2">
    <source>
        <dbReference type="Proteomes" id="UP000268857"/>
    </source>
</evidence>
<name>A0A433N2F4_CHLFR</name>
<gene>
    <name evidence="1" type="ORF">PCC6912_48370</name>
</gene>
<reference evidence="1 2" key="1">
    <citation type="journal article" date="2019" name="Genome Biol. Evol.">
        <title>Day and night: Metabolic profiles and evolutionary relationships of six axenic non-marine cyanobacteria.</title>
        <authorList>
            <person name="Will S.E."/>
            <person name="Henke P."/>
            <person name="Boedeker C."/>
            <person name="Huang S."/>
            <person name="Brinkmann H."/>
            <person name="Rohde M."/>
            <person name="Jarek M."/>
            <person name="Friedl T."/>
            <person name="Seufert S."/>
            <person name="Schumacher M."/>
            <person name="Overmann J."/>
            <person name="Neumann-Schaal M."/>
            <person name="Petersen J."/>
        </authorList>
    </citation>
    <scope>NUCLEOTIDE SEQUENCE [LARGE SCALE GENOMIC DNA]</scope>
    <source>
        <strain evidence="1 2">PCC 6912</strain>
    </source>
</reference>
<keyword evidence="2" id="KW-1185">Reference proteome</keyword>
<proteinExistence type="predicted"/>
<sequence length="246" mass="28457">MHTTLSTQLFSNIEARTIEFEEVSIELVSNQFHSTSLQPDFLKMSGIIPIDWELQKQPIVTVGVVQLVFQNGVSIFTKLHSITFNERINVKNCKQLKILELIHNLIEKLPYVDYQSISINPKILMGFPNTKDTGRQFIVERLITAGPWFTLGIAPVQASINFFYQLERCKLVVNLHEAQIQKPEIPLIPALLFSGSFHYELASYLVQERKQQLQLLLENWSKDLEDFRFIVNYRFLGEQDSVFPIS</sequence>
<dbReference type="Proteomes" id="UP000268857">
    <property type="component" value="Unassembled WGS sequence"/>
</dbReference>
<evidence type="ECO:0008006" key="3">
    <source>
        <dbReference type="Google" id="ProtNLM"/>
    </source>
</evidence>
<dbReference type="AlphaFoldDB" id="A0A433N2F4"/>
<dbReference type="OrthoDB" id="570991at2"/>
<evidence type="ECO:0000313" key="1">
    <source>
        <dbReference type="EMBL" id="RUR75300.1"/>
    </source>
</evidence>
<dbReference type="RefSeq" id="WP_016876716.1">
    <property type="nucleotide sequence ID" value="NZ_AJLN01000149.1"/>
</dbReference>
<comment type="caution">
    <text evidence="1">The sequence shown here is derived from an EMBL/GenBank/DDBJ whole genome shotgun (WGS) entry which is preliminary data.</text>
</comment>
<dbReference type="EMBL" id="RSCJ01000025">
    <property type="protein sequence ID" value="RUR75300.1"/>
    <property type="molecule type" value="Genomic_DNA"/>
</dbReference>